<dbReference type="Proteomes" id="UP000834106">
    <property type="component" value="Chromosome 14"/>
</dbReference>
<feature type="region of interest" description="Disordered" evidence="1">
    <location>
        <begin position="1"/>
        <end position="64"/>
    </location>
</feature>
<dbReference type="EMBL" id="OU503049">
    <property type="protein sequence ID" value="CAI9775875.1"/>
    <property type="molecule type" value="Genomic_DNA"/>
</dbReference>
<protein>
    <submittedName>
        <fullName evidence="2">Uncharacterized protein</fullName>
    </submittedName>
</protein>
<organism evidence="2 3">
    <name type="scientific">Fraxinus pennsylvanica</name>
    <dbReference type="NCBI Taxonomy" id="56036"/>
    <lineage>
        <taxon>Eukaryota</taxon>
        <taxon>Viridiplantae</taxon>
        <taxon>Streptophyta</taxon>
        <taxon>Embryophyta</taxon>
        <taxon>Tracheophyta</taxon>
        <taxon>Spermatophyta</taxon>
        <taxon>Magnoliopsida</taxon>
        <taxon>eudicotyledons</taxon>
        <taxon>Gunneridae</taxon>
        <taxon>Pentapetalae</taxon>
        <taxon>asterids</taxon>
        <taxon>lamiids</taxon>
        <taxon>Lamiales</taxon>
        <taxon>Oleaceae</taxon>
        <taxon>Oleeae</taxon>
        <taxon>Fraxinus</taxon>
    </lineage>
</organism>
<name>A0AAD1ZYT5_9LAMI</name>
<keyword evidence="3" id="KW-1185">Reference proteome</keyword>
<sequence>MDRSRIPAGLISMEPKARVSSRPPSLVFPLSDKGGEPLQAESDSESRTCLRSSKPASKSDRKAKPFLPIQAGEAAYFLGQRALHPPNSFHFSQGLRLDLRGRSPWDPSF</sequence>
<proteinExistence type="predicted"/>
<feature type="compositionally biased region" description="Polar residues" evidence="1">
    <location>
        <begin position="47"/>
        <end position="56"/>
    </location>
</feature>
<evidence type="ECO:0000256" key="1">
    <source>
        <dbReference type="SAM" id="MobiDB-lite"/>
    </source>
</evidence>
<reference evidence="2" key="1">
    <citation type="submission" date="2023-05" db="EMBL/GenBank/DDBJ databases">
        <authorList>
            <person name="Huff M."/>
        </authorList>
    </citation>
    <scope>NUCLEOTIDE SEQUENCE</scope>
</reference>
<gene>
    <name evidence="2" type="ORF">FPE_LOCUS23305</name>
</gene>
<evidence type="ECO:0000313" key="2">
    <source>
        <dbReference type="EMBL" id="CAI9775875.1"/>
    </source>
</evidence>
<dbReference type="AlphaFoldDB" id="A0AAD1ZYT5"/>
<accession>A0AAD1ZYT5</accession>
<evidence type="ECO:0000313" key="3">
    <source>
        <dbReference type="Proteomes" id="UP000834106"/>
    </source>
</evidence>